<keyword evidence="4" id="KW-1134">Transmembrane beta strand</keyword>
<keyword evidence="3" id="KW-0813">Transport</keyword>
<dbReference type="AlphaFoldDB" id="A0A5B6TN46"/>
<dbReference type="PANTHER" id="PTHR30026:SF20">
    <property type="entry name" value="OUTER MEMBRANE PROTEIN TOLC"/>
    <property type="match status" value="1"/>
</dbReference>
<dbReference type="GO" id="GO:1990281">
    <property type="term" value="C:efflux pump complex"/>
    <property type="evidence" value="ECO:0007669"/>
    <property type="project" value="TreeGrafter"/>
</dbReference>
<sequence>MKARHTLFGWMASVWLLLTSGASLAGDTTAVFTIQDLMGQMVVHHPVARQAQQLSEQALQEIRMARGAFDPVLASKYYNKELGGKNYFTLWDNVLKVPLWVGELKAGYERNSGVNVNGENITPPQGLNYVGISVPLGQGLLIDERRATLLQAKQAQELAEADRVKNINKLLFEAAKAYWDWAYAYQRWQLLAQGYQLAQVRLQAVKERVKQGDLAAIDSVEAKIEVQNRLALLGQARVESQNAALMVTNFLWGENNTPLEIPSGVVPSLKGTAIEPISPGELTDMLTNAQERHPEVTKLLVKLRQLEVERRFSQNKLLPKLNLEYNLIGSGGSLGSQWLEGSYASNNFKLGASFSVPILLRQERGKLQVTRLKINAAHLQLKQTSRENQNQVQAAYNERQLLEEQIVLQEQIIANNTLLRNGEQQRFENGESSLFLINTREMNLLTQQIKLLELKSKYGKAKYYLQWAAGNLADGTSGTAPLSSRL</sequence>
<comment type="subcellular location">
    <subcellularLocation>
        <location evidence="1">Cell outer membrane</location>
    </subcellularLocation>
</comment>
<keyword evidence="5" id="KW-0812">Transmembrane</keyword>
<evidence type="ECO:0000313" key="9">
    <source>
        <dbReference type="EMBL" id="KAA3437743.1"/>
    </source>
</evidence>
<dbReference type="PANTHER" id="PTHR30026">
    <property type="entry name" value="OUTER MEMBRANE PROTEIN TOLC"/>
    <property type="match status" value="1"/>
</dbReference>
<evidence type="ECO:0000256" key="6">
    <source>
        <dbReference type="ARBA" id="ARBA00023136"/>
    </source>
</evidence>
<evidence type="ECO:0000256" key="1">
    <source>
        <dbReference type="ARBA" id="ARBA00004442"/>
    </source>
</evidence>
<proteinExistence type="inferred from homology"/>
<dbReference type="OrthoDB" id="581172at2"/>
<reference evidence="9 10" key="1">
    <citation type="submission" date="2019-07" db="EMBL/GenBank/DDBJ databases">
        <title>Rufibacter sp. nov., isolated from lake sediment.</title>
        <authorList>
            <person name="Qu J.-H."/>
        </authorList>
    </citation>
    <scope>NUCLEOTIDE SEQUENCE [LARGE SCALE GENOMIC DNA]</scope>
    <source>
        <strain evidence="9 10">NBS58-1</strain>
    </source>
</reference>
<evidence type="ECO:0000256" key="7">
    <source>
        <dbReference type="ARBA" id="ARBA00023237"/>
    </source>
</evidence>
<dbReference type="InterPro" id="IPR051906">
    <property type="entry name" value="TolC-like"/>
</dbReference>
<dbReference type="SUPFAM" id="SSF56954">
    <property type="entry name" value="Outer membrane efflux proteins (OEP)"/>
    <property type="match status" value="1"/>
</dbReference>
<evidence type="ECO:0000256" key="3">
    <source>
        <dbReference type="ARBA" id="ARBA00022448"/>
    </source>
</evidence>
<gene>
    <name evidence="9" type="ORF">FOA19_10600</name>
</gene>
<dbReference type="InterPro" id="IPR003423">
    <property type="entry name" value="OMP_efflux"/>
</dbReference>
<comment type="caution">
    <text evidence="9">The sequence shown here is derived from an EMBL/GenBank/DDBJ whole genome shotgun (WGS) entry which is preliminary data.</text>
</comment>
<evidence type="ECO:0000313" key="10">
    <source>
        <dbReference type="Proteomes" id="UP000324133"/>
    </source>
</evidence>
<evidence type="ECO:0000256" key="5">
    <source>
        <dbReference type="ARBA" id="ARBA00022692"/>
    </source>
</evidence>
<dbReference type="RefSeq" id="WP_149090807.1">
    <property type="nucleotide sequence ID" value="NZ_VKKY01000002.1"/>
</dbReference>
<dbReference type="Pfam" id="PF02321">
    <property type="entry name" value="OEP"/>
    <property type="match status" value="2"/>
</dbReference>
<feature type="signal peptide" evidence="8">
    <location>
        <begin position="1"/>
        <end position="25"/>
    </location>
</feature>
<dbReference type="Gene3D" id="1.20.1600.10">
    <property type="entry name" value="Outer membrane efflux proteins (OEP)"/>
    <property type="match status" value="1"/>
</dbReference>
<dbReference type="GO" id="GO:0009279">
    <property type="term" value="C:cell outer membrane"/>
    <property type="evidence" value="ECO:0007669"/>
    <property type="project" value="UniProtKB-SubCell"/>
</dbReference>
<keyword evidence="7" id="KW-0998">Cell outer membrane</keyword>
<dbReference type="Proteomes" id="UP000324133">
    <property type="component" value="Unassembled WGS sequence"/>
</dbReference>
<evidence type="ECO:0000256" key="4">
    <source>
        <dbReference type="ARBA" id="ARBA00022452"/>
    </source>
</evidence>
<evidence type="ECO:0000256" key="8">
    <source>
        <dbReference type="SAM" id="SignalP"/>
    </source>
</evidence>
<evidence type="ECO:0000256" key="2">
    <source>
        <dbReference type="ARBA" id="ARBA00007613"/>
    </source>
</evidence>
<dbReference type="GO" id="GO:0015288">
    <property type="term" value="F:porin activity"/>
    <property type="evidence" value="ECO:0007669"/>
    <property type="project" value="TreeGrafter"/>
</dbReference>
<organism evidence="9 10">
    <name type="scientific">Rufibacter hautae</name>
    <dbReference type="NCBI Taxonomy" id="2595005"/>
    <lineage>
        <taxon>Bacteria</taxon>
        <taxon>Pseudomonadati</taxon>
        <taxon>Bacteroidota</taxon>
        <taxon>Cytophagia</taxon>
        <taxon>Cytophagales</taxon>
        <taxon>Hymenobacteraceae</taxon>
        <taxon>Rufibacter</taxon>
    </lineage>
</organism>
<comment type="similarity">
    <text evidence="2">Belongs to the outer membrane factor (OMF) (TC 1.B.17) family.</text>
</comment>
<keyword evidence="10" id="KW-1185">Reference proteome</keyword>
<dbReference type="EMBL" id="VKKY01000002">
    <property type="protein sequence ID" value="KAA3437743.1"/>
    <property type="molecule type" value="Genomic_DNA"/>
</dbReference>
<dbReference type="GO" id="GO:0015562">
    <property type="term" value="F:efflux transmembrane transporter activity"/>
    <property type="evidence" value="ECO:0007669"/>
    <property type="project" value="InterPro"/>
</dbReference>
<keyword evidence="8" id="KW-0732">Signal</keyword>
<feature type="chain" id="PRO_5023104784" evidence="8">
    <location>
        <begin position="26"/>
        <end position="486"/>
    </location>
</feature>
<protein>
    <submittedName>
        <fullName evidence="9">TolC family protein</fullName>
    </submittedName>
</protein>
<accession>A0A5B6TN46</accession>
<name>A0A5B6TN46_9BACT</name>
<keyword evidence="6" id="KW-0472">Membrane</keyword>